<accession>A0A0S7C2N7</accession>
<evidence type="ECO:0000313" key="8">
    <source>
        <dbReference type="EMBL" id="GAP43433.1"/>
    </source>
</evidence>
<dbReference type="SUPFAM" id="SSF54211">
    <property type="entry name" value="Ribosomal protein S5 domain 2-like"/>
    <property type="match status" value="1"/>
</dbReference>
<feature type="domain" description="Diphosphomevalonate decarboxylase-like N-terminal" evidence="7">
    <location>
        <begin position="20"/>
        <end position="180"/>
    </location>
</feature>
<dbReference type="Pfam" id="PF18376">
    <property type="entry name" value="MDD_C"/>
    <property type="match status" value="1"/>
</dbReference>
<evidence type="ECO:0000256" key="4">
    <source>
        <dbReference type="ARBA" id="ARBA00023098"/>
    </source>
</evidence>
<dbReference type="InterPro" id="IPR036554">
    <property type="entry name" value="GHMP_kinase_C_sf"/>
</dbReference>
<evidence type="ECO:0000256" key="5">
    <source>
        <dbReference type="ARBA" id="ARBA00023239"/>
    </source>
</evidence>
<dbReference type="Gene3D" id="3.30.230.10">
    <property type="match status" value="1"/>
</dbReference>
<dbReference type="AlphaFoldDB" id="A0A0S7C2N7"/>
<dbReference type="OrthoDB" id="5498344at2"/>
<dbReference type="PANTHER" id="PTHR10977">
    <property type="entry name" value="DIPHOSPHOMEVALONATE DECARBOXYLASE"/>
    <property type="match status" value="1"/>
</dbReference>
<dbReference type="EMBL" id="DF968182">
    <property type="protein sequence ID" value="GAP43433.1"/>
    <property type="molecule type" value="Genomic_DNA"/>
</dbReference>
<organism evidence="8">
    <name type="scientific">Lentimicrobium saccharophilum</name>
    <dbReference type="NCBI Taxonomy" id="1678841"/>
    <lineage>
        <taxon>Bacteria</taxon>
        <taxon>Pseudomonadati</taxon>
        <taxon>Bacteroidota</taxon>
        <taxon>Bacteroidia</taxon>
        <taxon>Bacteroidales</taxon>
        <taxon>Lentimicrobiaceae</taxon>
        <taxon>Lentimicrobium</taxon>
    </lineage>
</organism>
<keyword evidence="4" id="KW-0443">Lipid metabolism</keyword>
<keyword evidence="5" id="KW-0456">Lyase</keyword>
<dbReference type="InterPro" id="IPR014721">
    <property type="entry name" value="Ribsml_uS5_D2-typ_fold_subgr"/>
</dbReference>
<dbReference type="InterPro" id="IPR005935">
    <property type="entry name" value="Mev_decarb"/>
</dbReference>
<proteinExistence type="predicted"/>
<keyword evidence="1" id="KW-0444">Lipid biosynthesis</keyword>
<dbReference type="Pfam" id="PF22700">
    <property type="entry name" value="MVD-like_N"/>
    <property type="match status" value="1"/>
</dbReference>
<dbReference type="PATRIC" id="fig|1678841.3.peg.1771"/>
<dbReference type="SUPFAM" id="SSF55060">
    <property type="entry name" value="GHMP Kinase, C-terminal domain"/>
    <property type="match status" value="1"/>
</dbReference>
<evidence type="ECO:0000256" key="2">
    <source>
        <dbReference type="ARBA" id="ARBA00022741"/>
    </source>
</evidence>
<keyword evidence="3" id="KW-0067">ATP-binding</keyword>
<dbReference type="InterPro" id="IPR053859">
    <property type="entry name" value="MVD-like_N"/>
</dbReference>
<dbReference type="PIRSF" id="PIRSF015950">
    <property type="entry name" value="Mev_P_decrbx"/>
    <property type="match status" value="1"/>
</dbReference>
<evidence type="ECO:0000313" key="9">
    <source>
        <dbReference type="Proteomes" id="UP000053091"/>
    </source>
</evidence>
<dbReference type="GO" id="GO:0008299">
    <property type="term" value="P:isoprenoid biosynthetic process"/>
    <property type="evidence" value="ECO:0007669"/>
    <property type="project" value="InterPro"/>
</dbReference>
<dbReference type="STRING" id="1678841.TBC1_111586"/>
<sequence>MTYSTKDIPAEGLSACWKSPSNIALIKYWGKLGGQLPANASLSITLSNAYTVTRVAASRLDTPGSGPEAEFRFEGELNLPFSSRINTFLKSVASHFQYLPDVKLSIESGNSFPHSAGIASSASGMSALALCLCALEAQFQDKEAGAPGFYEKASSIARLGSGSACRSVYGGITVWGRHHDVPGSSDEYAVPLHFDPHPLFSGLRDAILIVDPGEKKVSSSVGHGLMNGHPFAESRFAQAGRNLSELLVALKSGDWQVFARIVENEALSLHAMMLASDPWFILMHPNTLLIINKTEEFRKQTGAKVCFTLDAGPNIHLLYPEEETERIASLIKSLKLYCFNEKVIEDSVGEGPKQLTCR</sequence>
<name>A0A0S7C2N7_9BACT</name>
<dbReference type="Gene3D" id="3.30.70.890">
    <property type="entry name" value="GHMP kinase, C-terminal domain"/>
    <property type="match status" value="1"/>
</dbReference>
<evidence type="ECO:0000259" key="6">
    <source>
        <dbReference type="Pfam" id="PF18376"/>
    </source>
</evidence>
<dbReference type="PANTHER" id="PTHR10977:SF3">
    <property type="entry name" value="DIPHOSPHOMEVALONATE DECARBOXYLASE"/>
    <property type="match status" value="1"/>
</dbReference>
<dbReference type="GO" id="GO:0005524">
    <property type="term" value="F:ATP binding"/>
    <property type="evidence" value="ECO:0007669"/>
    <property type="project" value="UniProtKB-KW"/>
</dbReference>
<dbReference type="Proteomes" id="UP000053091">
    <property type="component" value="Unassembled WGS sequence"/>
</dbReference>
<keyword evidence="2" id="KW-0547">Nucleotide-binding</keyword>
<protein>
    <submittedName>
        <fullName evidence="8">Diphosphomevalonate decarboxylase</fullName>
    </submittedName>
</protein>
<reference evidence="8" key="1">
    <citation type="journal article" date="2015" name="Genome Announc.">
        <title>Draft Genome Sequence of Bacteroidales Strain TBC1, a Novel Isolate from a Methanogenic Wastewater Treatment System.</title>
        <authorList>
            <person name="Tourlousse D.M."/>
            <person name="Matsuura N."/>
            <person name="Sun L."/>
            <person name="Toyonaga M."/>
            <person name="Kuroda K."/>
            <person name="Ohashi A."/>
            <person name="Cruz R."/>
            <person name="Yamaguchi T."/>
            <person name="Sekiguchi Y."/>
        </authorList>
    </citation>
    <scope>NUCLEOTIDE SEQUENCE [LARGE SCALE GENOMIC DNA]</scope>
    <source>
        <strain evidence="8">TBC1</strain>
    </source>
</reference>
<dbReference type="InterPro" id="IPR020568">
    <property type="entry name" value="Ribosomal_Su5_D2-typ_SF"/>
</dbReference>
<dbReference type="InterPro" id="IPR041431">
    <property type="entry name" value="Mvd1_C"/>
</dbReference>
<gene>
    <name evidence="8" type="ORF">TBC1_111586</name>
</gene>
<feature type="domain" description="Mvd1 C-terminal" evidence="6">
    <location>
        <begin position="207"/>
        <end position="334"/>
    </location>
</feature>
<keyword evidence="9" id="KW-1185">Reference proteome</keyword>
<evidence type="ECO:0000259" key="7">
    <source>
        <dbReference type="Pfam" id="PF22700"/>
    </source>
</evidence>
<evidence type="ECO:0000256" key="1">
    <source>
        <dbReference type="ARBA" id="ARBA00022516"/>
    </source>
</evidence>
<dbReference type="GO" id="GO:0016831">
    <property type="term" value="F:carboxy-lyase activity"/>
    <property type="evidence" value="ECO:0007669"/>
    <property type="project" value="InterPro"/>
</dbReference>
<evidence type="ECO:0000256" key="3">
    <source>
        <dbReference type="ARBA" id="ARBA00022840"/>
    </source>
</evidence>
<dbReference type="RefSeq" id="WP_062042885.1">
    <property type="nucleotide sequence ID" value="NZ_DF968182.1"/>
</dbReference>